<evidence type="ECO:0000313" key="2">
    <source>
        <dbReference type="Proteomes" id="UP000799755"/>
    </source>
</evidence>
<proteinExistence type="predicted"/>
<evidence type="ECO:0000313" key="1">
    <source>
        <dbReference type="EMBL" id="KAF2469587.1"/>
    </source>
</evidence>
<dbReference type="Proteomes" id="UP000799755">
    <property type="component" value="Unassembled WGS sequence"/>
</dbReference>
<reference evidence="1" key="1">
    <citation type="journal article" date="2020" name="Stud. Mycol.">
        <title>101 Dothideomycetes genomes: a test case for predicting lifestyles and emergence of pathogens.</title>
        <authorList>
            <person name="Haridas S."/>
            <person name="Albert R."/>
            <person name="Binder M."/>
            <person name="Bloem J."/>
            <person name="Labutti K."/>
            <person name="Salamov A."/>
            <person name="Andreopoulos B."/>
            <person name="Baker S."/>
            <person name="Barry K."/>
            <person name="Bills G."/>
            <person name="Bluhm B."/>
            <person name="Cannon C."/>
            <person name="Castanera R."/>
            <person name="Culley D."/>
            <person name="Daum C."/>
            <person name="Ezra D."/>
            <person name="Gonzalez J."/>
            <person name="Henrissat B."/>
            <person name="Kuo A."/>
            <person name="Liang C."/>
            <person name="Lipzen A."/>
            <person name="Lutzoni F."/>
            <person name="Magnuson J."/>
            <person name="Mondo S."/>
            <person name="Nolan M."/>
            <person name="Ohm R."/>
            <person name="Pangilinan J."/>
            <person name="Park H.-J."/>
            <person name="Ramirez L."/>
            <person name="Alfaro M."/>
            <person name="Sun H."/>
            <person name="Tritt A."/>
            <person name="Yoshinaga Y."/>
            <person name="Zwiers L.-H."/>
            <person name="Turgeon B."/>
            <person name="Goodwin S."/>
            <person name="Spatafora J."/>
            <person name="Crous P."/>
            <person name="Grigoriev I."/>
        </authorList>
    </citation>
    <scope>NUCLEOTIDE SEQUENCE</scope>
    <source>
        <strain evidence="1">ATCC 200398</strain>
    </source>
</reference>
<keyword evidence="2" id="KW-1185">Reference proteome</keyword>
<gene>
    <name evidence="1" type="ORF">BDR25DRAFT_315188</name>
</gene>
<comment type="caution">
    <text evidence="1">The sequence shown here is derived from an EMBL/GenBank/DDBJ whole genome shotgun (WGS) entry which is preliminary data.</text>
</comment>
<name>A0ACB6QTG2_9PLEO</name>
<protein>
    <submittedName>
        <fullName evidence="1">Glycoside hydrolase family 16 protein</fullName>
    </submittedName>
</protein>
<organism evidence="1 2">
    <name type="scientific">Lindgomyces ingoldianus</name>
    <dbReference type="NCBI Taxonomy" id="673940"/>
    <lineage>
        <taxon>Eukaryota</taxon>
        <taxon>Fungi</taxon>
        <taxon>Dikarya</taxon>
        <taxon>Ascomycota</taxon>
        <taxon>Pezizomycotina</taxon>
        <taxon>Dothideomycetes</taxon>
        <taxon>Pleosporomycetidae</taxon>
        <taxon>Pleosporales</taxon>
        <taxon>Lindgomycetaceae</taxon>
        <taxon>Lindgomyces</taxon>
    </lineage>
</organism>
<keyword evidence="1" id="KW-0378">Hydrolase</keyword>
<accession>A0ACB6QTG2</accession>
<dbReference type="EMBL" id="MU003511">
    <property type="protein sequence ID" value="KAF2469587.1"/>
    <property type="molecule type" value="Genomic_DNA"/>
</dbReference>
<sequence>MLLHLLVVPTFVVASTCASAPSYKLNVKYDASNFFDSFDFFTDTDPTNGNVSYISYPEASSTSKGPQLAKYDNNKVYLGADSTQHFSDEEVANKQVFRKSVRVESIQTFDTGLFVGDFEHVPGSACGVWPAFWVLHDNDAARGSNYGEVDIYEGISLNTANEMTMHTNQHCTIPTENPDNGNCLDPEGVAAGCEVDAPDGTFGDEFNKKGGGVWALLLDNKNVKIWYFENAKIPQDLRDGNPNPTKWGKGVLDVTPKGSSCDMKKAFQKMKIILNITFCGDMADDKKEKTWEKKCAAATGVKTCAAYVGQNEHAFDEAYFLINSLTHYLPLE</sequence>